<dbReference type="OrthoDB" id="1007317at2"/>
<evidence type="ECO:0000313" key="2">
    <source>
        <dbReference type="Proteomes" id="UP000054241"/>
    </source>
</evidence>
<keyword evidence="2" id="KW-1185">Reference proteome</keyword>
<reference evidence="1 2" key="1">
    <citation type="submission" date="2015-10" db="EMBL/GenBank/DDBJ databases">
        <title>Draft genome sequence of Streptomyces cellostaticus DSM 40189, type strain for the species Streptomyces cellostaticus.</title>
        <authorList>
            <person name="Ruckert C."/>
            <person name="Winkler A."/>
            <person name="Kalinowski J."/>
            <person name="Kampfer P."/>
            <person name="Glaeser S."/>
        </authorList>
    </citation>
    <scope>NUCLEOTIDE SEQUENCE [LARGE SCALE GENOMIC DNA]</scope>
    <source>
        <strain evidence="1 2">DSM 40189</strain>
    </source>
</reference>
<dbReference type="Proteomes" id="UP000054241">
    <property type="component" value="Unassembled WGS sequence"/>
</dbReference>
<organism evidence="1 2">
    <name type="scientific">Streptomyces cellostaticus</name>
    <dbReference type="NCBI Taxonomy" id="67285"/>
    <lineage>
        <taxon>Bacteria</taxon>
        <taxon>Bacillati</taxon>
        <taxon>Actinomycetota</taxon>
        <taxon>Actinomycetes</taxon>
        <taxon>Kitasatosporales</taxon>
        <taxon>Streptomycetaceae</taxon>
        <taxon>Streptomyces</taxon>
    </lineage>
</organism>
<dbReference type="STRING" id="67285.AQI88_17865"/>
<protein>
    <submittedName>
        <fullName evidence="1">Uncharacterized protein</fullName>
    </submittedName>
</protein>
<evidence type="ECO:0000313" key="1">
    <source>
        <dbReference type="EMBL" id="KUM95256.1"/>
    </source>
</evidence>
<dbReference type="SUPFAM" id="SSF63825">
    <property type="entry name" value="YWTD domain"/>
    <property type="match status" value="1"/>
</dbReference>
<accession>A0A124HCR4</accession>
<dbReference type="AlphaFoldDB" id="A0A124HCR4"/>
<dbReference type="RefSeq" id="WP_066999768.1">
    <property type="nucleotide sequence ID" value="NZ_BNDU01000002.1"/>
</dbReference>
<dbReference type="EMBL" id="LMWL01000031">
    <property type="protein sequence ID" value="KUM95256.1"/>
    <property type="molecule type" value="Genomic_DNA"/>
</dbReference>
<gene>
    <name evidence="1" type="ORF">AQI88_17865</name>
</gene>
<name>A0A124HCR4_9ACTN</name>
<comment type="caution">
    <text evidence="1">The sequence shown here is derived from an EMBL/GenBank/DDBJ whole genome shotgun (WGS) entry which is preliminary data.</text>
</comment>
<proteinExistence type="predicted"/>
<sequence>MDSPHPTPGAAAPVNYKVAITEQRTGQILVFDRTAQWADADVHWSFSTGNAPGWDHPFEIRFRDTRRYGALALMTFGSPGEGRAAIVDMSGKAHVTRADLVWSARITSYPHCIERVPGAGTVVVAGSRDRLHVFGPSSSDPATLKEVQTLEFAKAHAVLWDDQNGLLWVTGGTVIRTYRVDGTMRASRLVRQGPDITIAGNGHDIQPDYSRPGTLLVADSHHVYAVDKATRRLTTLASLPYPKSYVRHAGGQAMWTTDPNDEDSVWGGPTVHFSEGGDRTRAAAQIYKARLYTTRFH</sequence>